<reference evidence="16" key="1">
    <citation type="submission" date="2022-04" db="EMBL/GenBank/DDBJ databases">
        <title>Roseomonas acroporae sp. nov., isolated from coral Acropora digitifera.</title>
        <authorList>
            <person name="Sun H."/>
        </authorList>
    </citation>
    <scope>NUCLEOTIDE SEQUENCE</scope>
    <source>
        <strain evidence="16">NAR14</strain>
    </source>
</reference>
<evidence type="ECO:0000256" key="10">
    <source>
        <dbReference type="ARBA" id="ARBA00023270"/>
    </source>
</evidence>
<dbReference type="InterPro" id="IPR020625">
    <property type="entry name" value="Schiff_base-form_aldolases_AS"/>
</dbReference>
<feature type="site" description="Part of a proton relay during catalysis" evidence="12">
    <location>
        <position position="107"/>
    </location>
</feature>
<dbReference type="PROSITE" id="PS00666">
    <property type="entry name" value="DHDPS_2"/>
    <property type="match status" value="1"/>
</dbReference>
<evidence type="ECO:0000256" key="13">
    <source>
        <dbReference type="PIRNR" id="PIRNR001365"/>
    </source>
</evidence>
<dbReference type="GO" id="GO:0019877">
    <property type="term" value="P:diaminopimelate biosynthetic process"/>
    <property type="evidence" value="ECO:0007669"/>
    <property type="project" value="UniProtKB-UniRule"/>
</dbReference>
<dbReference type="HAMAP" id="MF_00418">
    <property type="entry name" value="DapA"/>
    <property type="match status" value="1"/>
</dbReference>
<feature type="site" description="Part of a proton relay during catalysis" evidence="12">
    <location>
        <position position="44"/>
    </location>
</feature>
<keyword evidence="8 12" id="KW-0457">Lysine biosynthesis</keyword>
<dbReference type="RefSeq" id="WP_248665686.1">
    <property type="nucleotide sequence ID" value="NZ_JALPRX010000014.1"/>
</dbReference>
<evidence type="ECO:0000256" key="2">
    <source>
        <dbReference type="ARBA" id="ARBA00005120"/>
    </source>
</evidence>
<dbReference type="GO" id="GO:0008840">
    <property type="term" value="F:4-hydroxy-tetrahydrodipicolinate synthase activity"/>
    <property type="evidence" value="ECO:0007669"/>
    <property type="project" value="UniProtKB-UniRule"/>
</dbReference>
<feature type="binding site" evidence="12 15">
    <location>
        <position position="45"/>
    </location>
    <ligand>
        <name>pyruvate</name>
        <dbReference type="ChEBI" id="CHEBI:15361"/>
    </ligand>
</feature>
<feature type="active site" description="Schiff-base intermediate with substrate" evidence="12 14">
    <location>
        <position position="161"/>
    </location>
</feature>
<evidence type="ECO:0000256" key="3">
    <source>
        <dbReference type="ARBA" id="ARBA00007592"/>
    </source>
</evidence>
<organism evidence="16 17">
    <name type="scientific">Roseomonas acroporae</name>
    <dbReference type="NCBI Taxonomy" id="2937791"/>
    <lineage>
        <taxon>Bacteria</taxon>
        <taxon>Pseudomonadati</taxon>
        <taxon>Pseudomonadota</taxon>
        <taxon>Alphaproteobacteria</taxon>
        <taxon>Acetobacterales</taxon>
        <taxon>Roseomonadaceae</taxon>
        <taxon>Roseomonas</taxon>
    </lineage>
</organism>
<evidence type="ECO:0000256" key="1">
    <source>
        <dbReference type="ARBA" id="ARBA00003294"/>
    </source>
</evidence>
<feature type="binding site" evidence="12 15">
    <location>
        <position position="203"/>
    </location>
    <ligand>
        <name>pyruvate</name>
        <dbReference type="ChEBI" id="CHEBI:15361"/>
    </ligand>
</feature>
<feature type="active site" description="Proton donor/acceptor" evidence="12 14">
    <location>
        <position position="133"/>
    </location>
</feature>
<evidence type="ECO:0000313" key="16">
    <source>
        <dbReference type="EMBL" id="MCK8783561.1"/>
    </source>
</evidence>
<evidence type="ECO:0000256" key="12">
    <source>
        <dbReference type="HAMAP-Rule" id="MF_00418"/>
    </source>
</evidence>
<gene>
    <name evidence="12 16" type="primary">dapA</name>
    <name evidence="16" type="ORF">M0638_04095</name>
</gene>
<dbReference type="InterPro" id="IPR005263">
    <property type="entry name" value="DapA"/>
</dbReference>
<comment type="pathway">
    <text evidence="2 12">Amino-acid biosynthesis; L-lysine biosynthesis via DAP pathway; (S)-tetrahydrodipicolinate from L-aspartate: step 3/4.</text>
</comment>
<evidence type="ECO:0000256" key="15">
    <source>
        <dbReference type="PIRSR" id="PIRSR001365-2"/>
    </source>
</evidence>
<keyword evidence="7 12" id="KW-0220">Diaminopimelate biosynthesis</keyword>
<dbReference type="SMART" id="SM01130">
    <property type="entry name" value="DHDPS"/>
    <property type="match status" value="1"/>
</dbReference>
<dbReference type="InterPro" id="IPR020624">
    <property type="entry name" value="Schiff_base-form_aldolases_CS"/>
</dbReference>
<comment type="caution">
    <text evidence="12">Was originally thought to be a dihydrodipicolinate synthase (DHDPS), catalyzing the condensation of (S)-aspartate-beta-semialdehyde [(S)-ASA] and pyruvate to dihydrodipicolinate (DHDP). However, it was shown in E.coli that the product of the enzymatic reaction is not dihydrodipicolinate but in fact (4S)-4-hydroxy-2,3,4,5-tetrahydro-(2S)-dipicolinic acid (HTPA), and that the consecutive dehydration reaction leading to DHDP is not spontaneous but catalyzed by DapB.</text>
</comment>
<comment type="subunit">
    <text evidence="12">Homotetramer; dimer of dimers.</text>
</comment>
<dbReference type="NCBIfam" id="TIGR00674">
    <property type="entry name" value="dapA"/>
    <property type="match status" value="1"/>
</dbReference>
<proteinExistence type="inferred from homology"/>
<evidence type="ECO:0000256" key="5">
    <source>
        <dbReference type="ARBA" id="ARBA00022490"/>
    </source>
</evidence>
<accession>A0A9X1Y4W7</accession>
<dbReference type="PANTHER" id="PTHR12128">
    <property type="entry name" value="DIHYDRODIPICOLINATE SYNTHASE"/>
    <property type="match status" value="1"/>
</dbReference>
<keyword evidence="5 12" id="KW-0963">Cytoplasm</keyword>
<evidence type="ECO:0000256" key="4">
    <source>
        <dbReference type="ARBA" id="ARBA00012086"/>
    </source>
</evidence>
<dbReference type="AlphaFoldDB" id="A0A9X1Y4W7"/>
<dbReference type="PANTHER" id="PTHR12128:SF66">
    <property type="entry name" value="4-HYDROXY-2-OXOGLUTARATE ALDOLASE, MITOCHONDRIAL"/>
    <property type="match status" value="1"/>
</dbReference>
<comment type="function">
    <text evidence="1 12">Catalyzes the condensation of (S)-aspartate-beta-semialdehyde [(S)-ASA] and pyruvate to 4-hydroxy-tetrahydrodipicolinate (HTPA).</text>
</comment>
<comment type="subcellular location">
    <subcellularLocation>
        <location evidence="12">Cytoplasm</location>
    </subcellularLocation>
</comment>
<dbReference type="Pfam" id="PF00701">
    <property type="entry name" value="DHDPS"/>
    <property type="match status" value="1"/>
</dbReference>
<keyword evidence="9 12" id="KW-0456">Lyase</keyword>
<evidence type="ECO:0000256" key="8">
    <source>
        <dbReference type="ARBA" id="ARBA00023154"/>
    </source>
</evidence>
<keyword evidence="17" id="KW-1185">Reference proteome</keyword>
<evidence type="ECO:0000313" key="17">
    <source>
        <dbReference type="Proteomes" id="UP001139516"/>
    </source>
</evidence>
<dbReference type="Gene3D" id="3.20.20.70">
    <property type="entry name" value="Aldolase class I"/>
    <property type="match status" value="1"/>
</dbReference>
<dbReference type="SUPFAM" id="SSF51569">
    <property type="entry name" value="Aldolase"/>
    <property type="match status" value="1"/>
</dbReference>
<comment type="catalytic activity">
    <reaction evidence="11 12">
        <text>L-aspartate 4-semialdehyde + pyruvate = (2S,4S)-4-hydroxy-2,3,4,5-tetrahydrodipicolinate + H2O + H(+)</text>
        <dbReference type="Rhea" id="RHEA:34171"/>
        <dbReference type="ChEBI" id="CHEBI:15361"/>
        <dbReference type="ChEBI" id="CHEBI:15377"/>
        <dbReference type="ChEBI" id="CHEBI:15378"/>
        <dbReference type="ChEBI" id="CHEBI:67139"/>
        <dbReference type="ChEBI" id="CHEBI:537519"/>
        <dbReference type="EC" id="4.3.3.7"/>
    </reaction>
</comment>
<name>A0A9X1Y4W7_9PROT</name>
<dbReference type="PRINTS" id="PR00146">
    <property type="entry name" value="DHPICSNTHASE"/>
</dbReference>
<evidence type="ECO:0000256" key="9">
    <source>
        <dbReference type="ARBA" id="ARBA00023239"/>
    </source>
</evidence>
<dbReference type="PIRSF" id="PIRSF001365">
    <property type="entry name" value="DHDPS"/>
    <property type="match status" value="1"/>
</dbReference>
<dbReference type="GO" id="GO:0005829">
    <property type="term" value="C:cytosol"/>
    <property type="evidence" value="ECO:0007669"/>
    <property type="project" value="TreeGrafter"/>
</dbReference>
<comment type="caution">
    <text evidence="16">The sequence shown here is derived from an EMBL/GenBank/DDBJ whole genome shotgun (WGS) entry which is preliminary data.</text>
</comment>
<dbReference type="CDD" id="cd00950">
    <property type="entry name" value="DHDPS"/>
    <property type="match status" value="1"/>
</dbReference>
<evidence type="ECO:0000256" key="6">
    <source>
        <dbReference type="ARBA" id="ARBA00022605"/>
    </source>
</evidence>
<sequence length="292" mass="30827">MFKGSLVALITPMTADGAVDEKAFGELVEWQIAEGTQGLVPVGTTGESPTLSHAEHDRVVALCIEAAAGRVPVIAGAGSNSTAEAVRLARHAKESGADAVLVVTPYYNKPTQEGLYLHYRTIADSVDIPIVIYNIPPRSVIDMSVETMARLARHPNIVGVKDATANLARPLHTRAACGEGFCQLSGEDHTALAYLAAGGHGCISVTANVAPRLCAEMHAAWADGRVAEAIRLQDRLLPLHDAMFCETSPGPVKYAASLLGRTSDHCRLPLAPVSEGNRARVREAMVGLGLLN</sequence>
<dbReference type="EMBL" id="JALPRX010000014">
    <property type="protein sequence ID" value="MCK8783561.1"/>
    <property type="molecule type" value="Genomic_DNA"/>
</dbReference>
<keyword evidence="6 12" id="KW-0028">Amino-acid biosynthesis</keyword>
<keyword evidence="10 12" id="KW-0704">Schiff base</keyword>
<comment type="similarity">
    <text evidence="3 12 13">Belongs to the DapA family.</text>
</comment>
<dbReference type="GO" id="GO:0009089">
    <property type="term" value="P:lysine biosynthetic process via diaminopimelate"/>
    <property type="evidence" value="ECO:0007669"/>
    <property type="project" value="UniProtKB-UniRule"/>
</dbReference>
<dbReference type="InterPro" id="IPR013785">
    <property type="entry name" value="Aldolase_TIM"/>
</dbReference>
<dbReference type="Proteomes" id="UP001139516">
    <property type="component" value="Unassembled WGS sequence"/>
</dbReference>
<evidence type="ECO:0000256" key="14">
    <source>
        <dbReference type="PIRSR" id="PIRSR001365-1"/>
    </source>
</evidence>
<evidence type="ECO:0000256" key="7">
    <source>
        <dbReference type="ARBA" id="ARBA00022915"/>
    </source>
</evidence>
<protein>
    <recommendedName>
        <fullName evidence="4 12">4-hydroxy-tetrahydrodipicolinate synthase</fullName>
        <shortName evidence="12">HTPA synthase</shortName>
        <ecNumber evidence="4 12">4.3.3.7</ecNumber>
    </recommendedName>
</protein>
<dbReference type="InterPro" id="IPR002220">
    <property type="entry name" value="DapA-like"/>
</dbReference>
<evidence type="ECO:0000256" key="11">
    <source>
        <dbReference type="ARBA" id="ARBA00047836"/>
    </source>
</evidence>
<dbReference type="PROSITE" id="PS00665">
    <property type="entry name" value="DHDPS_1"/>
    <property type="match status" value="1"/>
</dbReference>
<dbReference type="EC" id="4.3.3.7" evidence="4 12"/>